<dbReference type="EMBL" id="CP138584">
    <property type="protein sequence ID" value="WPH00996.1"/>
    <property type="molecule type" value="Genomic_DNA"/>
</dbReference>
<keyword evidence="8" id="KW-0010">Activator</keyword>
<dbReference type="GO" id="GO:0006357">
    <property type="term" value="P:regulation of transcription by RNA polymerase II"/>
    <property type="evidence" value="ECO:0007669"/>
    <property type="project" value="InterPro"/>
</dbReference>
<evidence type="ECO:0000313" key="11">
    <source>
        <dbReference type="Proteomes" id="UP001303373"/>
    </source>
</evidence>
<organism evidence="10 11">
    <name type="scientific">Acrodontium crateriforme</name>
    <dbReference type="NCBI Taxonomy" id="150365"/>
    <lineage>
        <taxon>Eukaryota</taxon>
        <taxon>Fungi</taxon>
        <taxon>Dikarya</taxon>
        <taxon>Ascomycota</taxon>
        <taxon>Pezizomycotina</taxon>
        <taxon>Dothideomycetes</taxon>
        <taxon>Dothideomycetidae</taxon>
        <taxon>Mycosphaerellales</taxon>
        <taxon>Teratosphaeriaceae</taxon>
        <taxon>Acrodontium</taxon>
    </lineage>
</organism>
<dbReference type="PANTHER" id="PTHR13104">
    <property type="entry name" value="MED-6-RELATED"/>
    <property type="match status" value="1"/>
</dbReference>
<dbReference type="GO" id="GO:0016592">
    <property type="term" value="C:mediator complex"/>
    <property type="evidence" value="ECO:0007669"/>
    <property type="project" value="InterPro"/>
</dbReference>
<dbReference type="InterPro" id="IPR038566">
    <property type="entry name" value="Mediator_Med6_sf"/>
</dbReference>
<evidence type="ECO:0000256" key="7">
    <source>
        <dbReference type="ARBA" id="ARBA00031259"/>
    </source>
</evidence>
<evidence type="ECO:0000313" key="10">
    <source>
        <dbReference type="EMBL" id="WPH00996.1"/>
    </source>
</evidence>
<evidence type="ECO:0000256" key="3">
    <source>
        <dbReference type="ARBA" id="ARBA00020634"/>
    </source>
</evidence>
<dbReference type="Gene3D" id="3.10.450.580">
    <property type="entry name" value="Mediator complex, subunit Med6"/>
    <property type="match status" value="1"/>
</dbReference>
<dbReference type="InterPro" id="IPR007018">
    <property type="entry name" value="Mediator_Med6"/>
</dbReference>
<proteinExistence type="inferred from homology"/>
<reference evidence="10 11" key="1">
    <citation type="submission" date="2023-11" db="EMBL/GenBank/DDBJ databases">
        <title>An acidophilic fungus is an integral part of prey digestion in a carnivorous sundew plant.</title>
        <authorList>
            <person name="Tsai I.J."/>
        </authorList>
    </citation>
    <scope>NUCLEOTIDE SEQUENCE [LARGE SCALE GENOMIC DNA]</scope>
    <source>
        <strain evidence="10">169a</strain>
    </source>
</reference>
<evidence type="ECO:0000256" key="8">
    <source>
        <dbReference type="RuleBase" id="RU364143"/>
    </source>
</evidence>
<evidence type="ECO:0000256" key="9">
    <source>
        <dbReference type="SAM" id="MobiDB-lite"/>
    </source>
</evidence>
<comment type="similarity">
    <text evidence="2 8">Belongs to the Mediator complex subunit 6 family.</text>
</comment>
<protein>
    <recommendedName>
        <fullName evidence="3 8">Mediator of RNA polymerase II transcription subunit 6</fullName>
    </recommendedName>
    <alternativeName>
        <fullName evidence="7 8">Mediator complex subunit 6</fullName>
    </alternativeName>
</protein>
<comment type="subcellular location">
    <subcellularLocation>
        <location evidence="1 8">Nucleus</location>
    </subcellularLocation>
</comment>
<gene>
    <name evidence="8" type="primary">MED6</name>
    <name evidence="10" type="ORF">R9X50_00383000</name>
</gene>
<evidence type="ECO:0000256" key="4">
    <source>
        <dbReference type="ARBA" id="ARBA00023015"/>
    </source>
</evidence>
<feature type="compositionally biased region" description="Low complexity" evidence="9">
    <location>
        <begin position="353"/>
        <end position="374"/>
    </location>
</feature>
<evidence type="ECO:0000256" key="2">
    <source>
        <dbReference type="ARBA" id="ARBA00007526"/>
    </source>
</evidence>
<sequence length="374" mass="41033">MAARSAPPPDEQMSSRPDVIQWWMSGEHQLRPPYEPMEDRMIHRYFSEQPPFFDWTSKNGLMLEQSKTNRALFDTTHNRQAFEEQLRQHRGLEFMITGEPQQIPGAPAGTKSGVWNIRKQNREKKREDNGKVVDELETLGSYYIVGENVYQAPSVADVIGNRVLDATTNLQKFCEKAASLSSWTPTTGYYYIPQNLNKGNGASSTSGTPAHSREQSTVPGADTQYLRSSSLMPEGQASAHAHSTVSAKDTRLLAESLRMAIQFSDEYMDENPILGEPGHFSFTSSIAAVKKRKADEEAAAAKAAAESEGAAAKAEKPPSPPAVMTESKTGAKSEKDRKARMEAKAKRRKSKNARSAAATPAATPAASPQPSSSR</sequence>
<keyword evidence="4 8" id="KW-0805">Transcription regulation</keyword>
<dbReference type="AlphaFoldDB" id="A0AAQ3R4K4"/>
<dbReference type="GO" id="GO:0003712">
    <property type="term" value="F:transcription coregulator activity"/>
    <property type="evidence" value="ECO:0007669"/>
    <property type="project" value="InterPro"/>
</dbReference>
<feature type="region of interest" description="Disordered" evidence="9">
    <location>
        <begin position="300"/>
        <end position="374"/>
    </location>
</feature>
<dbReference type="Pfam" id="PF04934">
    <property type="entry name" value="Med6"/>
    <property type="match status" value="1"/>
</dbReference>
<feature type="compositionally biased region" description="Basic and acidic residues" evidence="9">
    <location>
        <begin position="329"/>
        <end position="344"/>
    </location>
</feature>
<evidence type="ECO:0000256" key="1">
    <source>
        <dbReference type="ARBA" id="ARBA00004123"/>
    </source>
</evidence>
<comment type="function">
    <text evidence="8">Component of the Mediator complex, a coactivator involved in the regulated transcription of nearly all RNA polymerase II-dependent genes. Mediator functions as a bridge to convey information from gene-specific regulatory proteins to the basal RNA polymerase II transcription machinery. Mediator is recruited to promoters by direct interactions with regulatory proteins and serves as a scaffold for the assembly of a functional preinitiation complex with RNA polymerase II and the general transcription factors.</text>
</comment>
<name>A0AAQ3R4K4_9PEZI</name>
<comment type="subunit">
    <text evidence="8">Component of the Mediator complex.</text>
</comment>
<evidence type="ECO:0000256" key="6">
    <source>
        <dbReference type="ARBA" id="ARBA00023242"/>
    </source>
</evidence>
<accession>A0AAQ3R4K4</accession>
<evidence type="ECO:0000256" key="5">
    <source>
        <dbReference type="ARBA" id="ARBA00023163"/>
    </source>
</evidence>
<dbReference type="Proteomes" id="UP001303373">
    <property type="component" value="Chromosome 5"/>
</dbReference>
<keyword evidence="6 8" id="KW-0539">Nucleus</keyword>
<keyword evidence="5 8" id="KW-0804">Transcription</keyword>
<keyword evidence="11" id="KW-1185">Reference proteome</keyword>
<feature type="compositionally biased region" description="Low complexity" evidence="9">
    <location>
        <begin position="300"/>
        <end position="312"/>
    </location>
</feature>